<keyword evidence="1" id="KW-0812">Transmembrane</keyword>
<keyword evidence="1" id="KW-0472">Membrane</keyword>
<feature type="transmembrane region" description="Helical" evidence="1">
    <location>
        <begin position="29"/>
        <end position="50"/>
    </location>
</feature>
<gene>
    <name evidence="2" type="ORF">E4O92_00035</name>
</gene>
<accession>A0A4Y9T9P8</accession>
<dbReference type="RefSeq" id="WP_135187691.1">
    <property type="nucleotide sequence ID" value="NZ_SPUM01000001.1"/>
</dbReference>
<evidence type="ECO:0000256" key="1">
    <source>
        <dbReference type="SAM" id="Phobius"/>
    </source>
</evidence>
<name>A0A4Y9T9P8_9BURK</name>
<feature type="transmembrane region" description="Helical" evidence="1">
    <location>
        <begin position="62"/>
        <end position="80"/>
    </location>
</feature>
<evidence type="ECO:0000313" key="3">
    <source>
        <dbReference type="Proteomes" id="UP000297258"/>
    </source>
</evidence>
<feature type="transmembrane region" description="Helical" evidence="1">
    <location>
        <begin position="353"/>
        <end position="370"/>
    </location>
</feature>
<protein>
    <submittedName>
        <fullName evidence="2">Uncharacterized protein</fullName>
    </submittedName>
</protein>
<feature type="transmembrane region" description="Helical" evidence="1">
    <location>
        <begin position="390"/>
        <end position="407"/>
    </location>
</feature>
<keyword evidence="3" id="KW-1185">Reference proteome</keyword>
<dbReference type="OrthoDB" id="9150693at2"/>
<keyword evidence="1" id="KW-1133">Transmembrane helix</keyword>
<feature type="transmembrane region" description="Helical" evidence="1">
    <location>
        <begin position="141"/>
        <end position="159"/>
    </location>
</feature>
<dbReference type="AlphaFoldDB" id="A0A4Y9T9P8"/>
<feature type="transmembrane region" description="Helical" evidence="1">
    <location>
        <begin position="86"/>
        <end position="106"/>
    </location>
</feature>
<feature type="transmembrane region" description="Helical" evidence="1">
    <location>
        <begin position="258"/>
        <end position="283"/>
    </location>
</feature>
<evidence type="ECO:0000313" key="2">
    <source>
        <dbReference type="EMBL" id="TFW36314.1"/>
    </source>
</evidence>
<comment type="caution">
    <text evidence="2">The sequence shown here is derived from an EMBL/GenBank/DDBJ whole genome shotgun (WGS) entry which is preliminary data.</text>
</comment>
<feature type="transmembrane region" description="Helical" evidence="1">
    <location>
        <begin position="222"/>
        <end position="246"/>
    </location>
</feature>
<sequence>MTPILLALVASLAACVVLAWAVGWLAAKPQHVACLVFCLCLLETANVPLAFQLGISLYPQDLFFIVLAMSCLLRFALATRARSVPLAWWVIGAVQLLLFVLGTRQFGTAAGVDWRGHFYLWVSVAYFCSVNWTEATIERVANSWIVFAALVCLIVYYRWARSAVDPGYAAQIMSLDTTGVRFRVVSADAALVIAVGLLLLLFKLMAGKLPPLPRLLLPFLPLTILVLQHRSVWASVVIGTACLIWLDRRTHKRKRSGTILALTLVPLVLFVAAAGGSSVMSSIKGSADQAMSTKEGTMVARVDNWSELIEKWADSHDPMVYLVGKPYGGGYNPIPVEDGTEFDMVPHDLLVHMLYRGGLIGVCATLYLFYRLWTGALRAAGEGRKRWAPAFVAILSAFFAFYIPYWATYVDGMLIGIAISYLRAAGRTHTLAFATGKNDQGPVGPHPYRRPA</sequence>
<feature type="transmembrane region" description="Helical" evidence="1">
    <location>
        <begin position="180"/>
        <end position="202"/>
    </location>
</feature>
<dbReference type="Proteomes" id="UP000297258">
    <property type="component" value="Unassembled WGS sequence"/>
</dbReference>
<reference evidence="2 3" key="1">
    <citation type="submission" date="2019-03" db="EMBL/GenBank/DDBJ databases">
        <title>Draft genome of Massilia hortus sp. nov., a novel bacterial species of the Oxalobacteraceae family.</title>
        <authorList>
            <person name="Peta V."/>
            <person name="Raths R."/>
            <person name="Bucking H."/>
        </authorList>
    </citation>
    <scope>NUCLEOTIDE SEQUENCE [LARGE SCALE GENOMIC DNA]</scope>
    <source>
        <strain evidence="2 3">ONC3</strain>
    </source>
</reference>
<organism evidence="2 3">
    <name type="scientific">Massilia horti</name>
    <dbReference type="NCBI Taxonomy" id="2562153"/>
    <lineage>
        <taxon>Bacteria</taxon>
        <taxon>Pseudomonadati</taxon>
        <taxon>Pseudomonadota</taxon>
        <taxon>Betaproteobacteria</taxon>
        <taxon>Burkholderiales</taxon>
        <taxon>Oxalobacteraceae</taxon>
        <taxon>Telluria group</taxon>
        <taxon>Massilia</taxon>
    </lineage>
</organism>
<proteinExistence type="predicted"/>
<dbReference type="EMBL" id="SPUM01000001">
    <property type="protein sequence ID" value="TFW36314.1"/>
    <property type="molecule type" value="Genomic_DNA"/>
</dbReference>